<reference evidence="10" key="1">
    <citation type="journal article" date="2019" name="Int. J. Syst. Evol. Microbiol.">
        <title>The Global Catalogue of Microorganisms (GCM) 10K type strain sequencing project: providing services to taxonomists for standard genome sequencing and annotation.</title>
        <authorList>
            <consortium name="The Broad Institute Genomics Platform"/>
            <consortium name="The Broad Institute Genome Sequencing Center for Infectious Disease"/>
            <person name="Wu L."/>
            <person name="Ma J."/>
        </authorList>
    </citation>
    <scope>NUCLEOTIDE SEQUENCE [LARGE SCALE GENOMIC DNA]</scope>
    <source>
        <strain evidence="10">JCM 17460</strain>
    </source>
</reference>
<dbReference type="PANTHER" id="PTHR30269:SF37">
    <property type="entry name" value="MEMBRANE TRANSPORTER PROTEIN"/>
    <property type="match status" value="1"/>
</dbReference>
<evidence type="ECO:0000256" key="3">
    <source>
        <dbReference type="ARBA" id="ARBA00022448"/>
    </source>
</evidence>
<evidence type="ECO:0000313" key="10">
    <source>
        <dbReference type="Proteomes" id="UP001500301"/>
    </source>
</evidence>
<dbReference type="Proteomes" id="UP001500301">
    <property type="component" value="Unassembled WGS sequence"/>
</dbReference>
<keyword evidence="3" id="KW-0813">Transport</keyword>
<keyword evidence="5 8" id="KW-0812">Transmembrane</keyword>
<evidence type="ECO:0000313" key="9">
    <source>
        <dbReference type="EMBL" id="GAA3518562.1"/>
    </source>
</evidence>
<evidence type="ECO:0000256" key="5">
    <source>
        <dbReference type="ARBA" id="ARBA00022692"/>
    </source>
</evidence>
<keyword evidence="7 8" id="KW-0472">Membrane</keyword>
<feature type="transmembrane region" description="Helical" evidence="8">
    <location>
        <begin position="101"/>
        <end position="121"/>
    </location>
</feature>
<evidence type="ECO:0000256" key="4">
    <source>
        <dbReference type="ARBA" id="ARBA00022475"/>
    </source>
</evidence>
<keyword evidence="4 8" id="KW-1003">Cell membrane</keyword>
<protein>
    <recommendedName>
        <fullName evidence="8">Probable membrane transporter protein</fullName>
    </recommendedName>
</protein>
<comment type="similarity">
    <text evidence="2 8">Belongs to the 4-toluene sulfonate uptake permease (TSUP) (TC 2.A.102) family.</text>
</comment>
<sequence length="238" mass="23906">MSADLYSLGSLVGLLAIAVGAVAQAATGMGFSLVAAPFLAAVMGPRDGVAVTILLAALSSVAPLWGNRAHVDPRAVGRLLVPTLAFTPLVAWAVHDVETRWLALGGGVGVIVATLLLASGLRSPWLRRREAVVAVGAASATLNVVGGVGGPPVGLYVANAGWEAQRARGTLQAFFGIQNLVTAVIVGVVLPDPAQLAALVAGTTAGLLLANRMGLATVRAGILAVSLFGGAWLVWGTV</sequence>
<comment type="subcellular location">
    <subcellularLocation>
        <location evidence="1 8">Cell membrane</location>
        <topology evidence="1 8">Multi-pass membrane protein</topology>
    </subcellularLocation>
</comment>
<dbReference type="EMBL" id="BAABBB010000003">
    <property type="protein sequence ID" value="GAA3518562.1"/>
    <property type="molecule type" value="Genomic_DNA"/>
</dbReference>
<feature type="transmembrane region" description="Helical" evidence="8">
    <location>
        <begin position="217"/>
        <end position="235"/>
    </location>
</feature>
<feature type="transmembrane region" description="Helical" evidence="8">
    <location>
        <begin position="79"/>
        <end position="95"/>
    </location>
</feature>
<dbReference type="InterPro" id="IPR002781">
    <property type="entry name" value="TM_pro_TauE-like"/>
</dbReference>
<feature type="transmembrane region" description="Helical" evidence="8">
    <location>
        <begin position="49"/>
        <end position="67"/>
    </location>
</feature>
<gene>
    <name evidence="9" type="ORF">GCM10022263_02870</name>
</gene>
<organism evidence="9 10">
    <name type="scientific">Nocardioides daeguensis</name>
    <dbReference type="NCBI Taxonomy" id="908359"/>
    <lineage>
        <taxon>Bacteria</taxon>
        <taxon>Bacillati</taxon>
        <taxon>Actinomycetota</taxon>
        <taxon>Actinomycetes</taxon>
        <taxon>Propionibacteriales</taxon>
        <taxon>Nocardioidaceae</taxon>
        <taxon>Nocardioides</taxon>
    </lineage>
</organism>
<accession>A0ABP6URK3</accession>
<keyword evidence="6 8" id="KW-1133">Transmembrane helix</keyword>
<evidence type="ECO:0000256" key="2">
    <source>
        <dbReference type="ARBA" id="ARBA00009142"/>
    </source>
</evidence>
<name>A0ABP6URK3_9ACTN</name>
<evidence type="ECO:0000256" key="8">
    <source>
        <dbReference type="RuleBase" id="RU363041"/>
    </source>
</evidence>
<dbReference type="RefSeq" id="WP_218235030.1">
    <property type="nucleotide sequence ID" value="NZ_BAABBB010000003.1"/>
</dbReference>
<dbReference type="Pfam" id="PF01925">
    <property type="entry name" value="TauE"/>
    <property type="match status" value="1"/>
</dbReference>
<proteinExistence type="inferred from homology"/>
<comment type="caution">
    <text evidence="9">The sequence shown here is derived from an EMBL/GenBank/DDBJ whole genome shotgun (WGS) entry which is preliminary data.</text>
</comment>
<evidence type="ECO:0000256" key="1">
    <source>
        <dbReference type="ARBA" id="ARBA00004651"/>
    </source>
</evidence>
<dbReference type="InterPro" id="IPR052017">
    <property type="entry name" value="TSUP"/>
</dbReference>
<keyword evidence="10" id="KW-1185">Reference proteome</keyword>
<evidence type="ECO:0000256" key="6">
    <source>
        <dbReference type="ARBA" id="ARBA00022989"/>
    </source>
</evidence>
<evidence type="ECO:0000256" key="7">
    <source>
        <dbReference type="ARBA" id="ARBA00023136"/>
    </source>
</evidence>
<dbReference type="PANTHER" id="PTHR30269">
    <property type="entry name" value="TRANSMEMBRANE PROTEIN YFCA"/>
    <property type="match status" value="1"/>
</dbReference>